<name>A0A1I8MJC9_MUSDO</name>
<organism evidence="3">
    <name type="scientific">Musca domestica</name>
    <name type="common">House fly</name>
    <dbReference type="NCBI Taxonomy" id="7370"/>
    <lineage>
        <taxon>Eukaryota</taxon>
        <taxon>Metazoa</taxon>
        <taxon>Ecdysozoa</taxon>
        <taxon>Arthropoda</taxon>
        <taxon>Hexapoda</taxon>
        <taxon>Insecta</taxon>
        <taxon>Pterygota</taxon>
        <taxon>Neoptera</taxon>
        <taxon>Endopterygota</taxon>
        <taxon>Diptera</taxon>
        <taxon>Brachycera</taxon>
        <taxon>Muscomorpha</taxon>
        <taxon>Muscoidea</taxon>
        <taxon>Muscidae</taxon>
        <taxon>Musca</taxon>
    </lineage>
</organism>
<sequence>MLRKRPRTKQTKEIGNGQTLPTRSNEKVTVEYIQPQSRMAVKSTNPSAGKELDTSHEILEIENVEYLEEVSSADDVNDAEQSLPLPKIEKENEDPFYPNAIYCLLDLYKEKYHKTLMRMNENVSIQTLVQIWRGIAKEMQESYFEFEAEQIQRKFIQLRRQYFDVKTMEDIENLEYFEELHTIYMDAKIDSIFKGHKVDKPLKSKNYKDSVLMNVEIFFQSEEIKNNEHEIIDLEEKEIQAMDRRQQLLEEKQQAHIEEHNHPQSEPEPQIVITEPRSNISQTKPHKRFFHETFSESIEQPVKQKPKLETELKTTENIANQQSLICNEVNDIKQLNAEQERRHREHMALLEKHFQKQTASLEQLNFHLQELIKRMPLTPS</sequence>
<reference evidence="3" key="1">
    <citation type="submission" date="2020-05" db="UniProtKB">
        <authorList>
            <consortium name="EnsemblMetazoa"/>
        </authorList>
    </citation>
    <scope>IDENTIFICATION</scope>
    <source>
        <strain evidence="3">Aabys</strain>
    </source>
</reference>
<dbReference type="AlphaFoldDB" id="A0A1I8MJC9"/>
<feature type="region of interest" description="Disordered" evidence="1">
    <location>
        <begin position="1"/>
        <end position="25"/>
    </location>
</feature>
<protein>
    <recommendedName>
        <fullName evidence="2">Myb/SANT-like DNA-binding domain-containing protein</fullName>
    </recommendedName>
</protein>
<dbReference type="InterPro" id="IPR044822">
    <property type="entry name" value="Myb_DNA-bind_4"/>
</dbReference>
<accession>A0A1I8MJC9</accession>
<dbReference type="RefSeq" id="XP_005181548.3">
    <property type="nucleotide sequence ID" value="XM_005181491.4"/>
</dbReference>
<feature type="domain" description="Myb/SANT-like DNA-binding" evidence="2">
    <location>
        <begin position="99"/>
        <end position="182"/>
    </location>
</feature>
<dbReference type="OrthoDB" id="8008640at2759"/>
<dbReference type="VEuPathDB" id="VectorBase:MDOMA2_014310"/>
<evidence type="ECO:0000259" key="2">
    <source>
        <dbReference type="Pfam" id="PF13837"/>
    </source>
</evidence>
<dbReference type="Pfam" id="PF13837">
    <property type="entry name" value="Myb_DNA-bind_4"/>
    <property type="match status" value="1"/>
</dbReference>
<dbReference type="EnsemblMetazoa" id="MDOA005512-RA">
    <property type="protein sequence ID" value="MDOA005512-PA"/>
    <property type="gene ID" value="MDOA005512"/>
</dbReference>
<dbReference type="VEuPathDB" id="VectorBase:MDOA005512"/>
<evidence type="ECO:0000256" key="1">
    <source>
        <dbReference type="SAM" id="MobiDB-lite"/>
    </source>
</evidence>
<evidence type="ECO:0000313" key="3">
    <source>
        <dbReference type="EnsemblMetazoa" id="MDOA005512-PA"/>
    </source>
</evidence>
<gene>
    <name evidence="3" type="primary">101890423</name>
</gene>
<proteinExistence type="predicted"/>
<dbReference type="KEGG" id="mde:101890423"/>